<dbReference type="AlphaFoldDB" id="A0A6J4ULD4"/>
<dbReference type="InterPro" id="IPR055905">
    <property type="entry name" value="DUF7482"/>
</dbReference>
<dbReference type="EMBL" id="CADCWK010000089">
    <property type="protein sequence ID" value="CAA9552260.1"/>
    <property type="molecule type" value="Genomic_DNA"/>
</dbReference>
<organism evidence="2">
    <name type="scientific">uncultured Thermomicrobiales bacterium</name>
    <dbReference type="NCBI Taxonomy" id="1645740"/>
    <lineage>
        <taxon>Bacteria</taxon>
        <taxon>Pseudomonadati</taxon>
        <taxon>Thermomicrobiota</taxon>
        <taxon>Thermomicrobia</taxon>
        <taxon>Thermomicrobiales</taxon>
        <taxon>environmental samples</taxon>
    </lineage>
</organism>
<gene>
    <name evidence="2" type="ORF">AVDCRST_MAG33-987</name>
</gene>
<sequence length="379" mass="39403">MSERSIAELKVNRRHLVGAGAFMLAAGGAFSVRGSSTLARQATPDAEGATIIVGDVTDFQLDPGGRWAGPFGSVTLTMHPGYFDGEDAWFIRTDSSDQAFAQANGLVYVPLMANALSAEGSHAPLYVVEGGVDGQRTVLSTVPGRSDFTSAFRIHTVTFNGDPALLDSVVAIELAEAGGAITVTPSDIIVNYPVVLWPGSGLAVDTELTAPLAPGPLVSAPDMDARTITFKLHQCFPGSRYIATDTSSSPMAPMMGIVNSAPTQLLLDVGATAPIYVFGNGLVGPGAMGFQPAVFNASAGDPAWSPFWDHYTVVWADPSAAVLLTTEAEIREREAAGDVQVFKGTPDSGGQGFVVNCPAPVLAPTTYDPAQFVQATPVS</sequence>
<reference evidence="2" key="1">
    <citation type="submission" date="2020-02" db="EMBL/GenBank/DDBJ databases">
        <authorList>
            <person name="Meier V. D."/>
        </authorList>
    </citation>
    <scope>NUCLEOTIDE SEQUENCE</scope>
    <source>
        <strain evidence="2">AVDCRST_MAG33</strain>
    </source>
</reference>
<protein>
    <recommendedName>
        <fullName evidence="1">DUF7482 domain-containing protein</fullName>
    </recommendedName>
</protein>
<proteinExistence type="predicted"/>
<dbReference type="Pfam" id="PF24298">
    <property type="entry name" value="DUF7482"/>
    <property type="match status" value="1"/>
</dbReference>
<evidence type="ECO:0000313" key="2">
    <source>
        <dbReference type="EMBL" id="CAA9552260.1"/>
    </source>
</evidence>
<name>A0A6J4ULD4_9BACT</name>
<accession>A0A6J4ULD4</accession>
<feature type="domain" description="DUF7482" evidence="1">
    <location>
        <begin position="84"/>
        <end position="337"/>
    </location>
</feature>
<evidence type="ECO:0000259" key="1">
    <source>
        <dbReference type="Pfam" id="PF24298"/>
    </source>
</evidence>